<keyword evidence="2" id="KW-1185">Reference proteome</keyword>
<protein>
    <submittedName>
        <fullName evidence="1">Nuclear transport factor 2 family protein</fullName>
    </submittedName>
</protein>
<dbReference type="OrthoDB" id="8684708at2"/>
<organism evidence="1 2">
    <name type="scientific">Mycetocola tolaasinivorans</name>
    <dbReference type="NCBI Taxonomy" id="76635"/>
    <lineage>
        <taxon>Bacteria</taxon>
        <taxon>Bacillati</taxon>
        <taxon>Actinomycetota</taxon>
        <taxon>Actinomycetes</taxon>
        <taxon>Micrococcales</taxon>
        <taxon>Microbacteriaceae</taxon>
        <taxon>Mycetocola</taxon>
    </lineage>
</organism>
<sequence>MDGPEKHLVAEVFTPHAVVVDDGHIHRGTAEILAWLAGAASEFETTSTWLETRHVAEGTAVLQLLEGNFPGGAVELTYTFGEDSAGLISTLTISAE</sequence>
<dbReference type="Gene3D" id="3.10.450.50">
    <property type="match status" value="1"/>
</dbReference>
<dbReference type="AlphaFoldDB" id="A0A3L7AEI2"/>
<comment type="caution">
    <text evidence="1">The sequence shown here is derived from an EMBL/GenBank/DDBJ whole genome shotgun (WGS) entry which is preliminary data.</text>
</comment>
<evidence type="ECO:0000313" key="2">
    <source>
        <dbReference type="Proteomes" id="UP000272503"/>
    </source>
</evidence>
<evidence type="ECO:0000313" key="1">
    <source>
        <dbReference type="EMBL" id="RLP78108.1"/>
    </source>
</evidence>
<dbReference type="SUPFAM" id="SSF54427">
    <property type="entry name" value="NTF2-like"/>
    <property type="match status" value="1"/>
</dbReference>
<reference evidence="1 2" key="1">
    <citation type="submission" date="2018-10" db="EMBL/GenBank/DDBJ databases">
        <authorList>
            <person name="Li J."/>
        </authorList>
    </citation>
    <scope>NUCLEOTIDE SEQUENCE [LARGE SCALE GENOMIC DNA]</scope>
    <source>
        <strain evidence="1 2">IF 016277</strain>
    </source>
</reference>
<dbReference type="Proteomes" id="UP000272503">
    <property type="component" value="Unassembled WGS sequence"/>
</dbReference>
<dbReference type="InterPro" id="IPR032710">
    <property type="entry name" value="NTF2-like_dom_sf"/>
</dbReference>
<proteinExistence type="predicted"/>
<gene>
    <name evidence="1" type="ORF">D9V32_00655</name>
</gene>
<dbReference type="EMBL" id="RCUX01000001">
    <property type="protein sequence ID" value="RLP78108.1"/>
    <property type="molecule type" value="Genomic_DNA"/>
</dbReference>
<accession>A0A3L7AEI2</accession>
<name>A0A3L7AEI2_9MICO</name>